<organism evidence="1 2">
    <name type="scientific">Streptomyces phage Limpid</name>
    <dbReference type="NCBI Taxonomy" id="2653770"/>
    <lineage>
        <taxon>Viruses</taxon>
        <taxon>Duplodnaviria</taxon>
        <taxon>Heunggongvirae</taxon>
        <taxon>Uroviricota</taxon>
        <taxon>Caudoviricetes</taxon>
        <taxon>Stanwilliamsviridae</taxon>
        <taxon>Loccivirinae</taxon>
        <taxon>Annadreamyvirus</taxon>
        <taxon>Annadreamyvirus annadreamy</taxon>
    </lineage>
</organism>
<proteinExistence type="predicted"/>
<dbReference type="EMBL" id="MN369754">
    <property type="protein sequence ID" value="QGH79431.1"/>
    <property type="molecule type" value="Genomic_DNA"/>
</dbReference>
<protein>
    <submittedName>
        <fullName evidence="1">Uncharacterized protein</fullName>
    </submittedName>
</protein>
<evidence type="ECO:0000313" key="1">
    <source>
        <dbReference type="EMBL" id="QGH79431.1"/>
    </source>
</evidence>
<accession>A0A5Q2WP69</accession>
<name>A0A5Q2WP69_9CAUD</name>
<reference evidence="1 2" key="1">
    <citation type="submission" date="2019-08" db="EMBL/GenBank/DDBJ databases">
        <authorList>
            <person name="Anderson K.N."/>
            <person name="Nick C.D."/>
            <person name="Roberts T.L."/>
            <person name="Webster M."/>
            <person name="Summerhill K.A."/>
            <person name="Layton S.R."/>
            <person name="Smith B.R."/>
            <person name="Hughes L.E."/>
            <person name="Garlena R.A."/>
            <person name="Russell D.A."/>
            <person name="Pope W.H."/>
            <person name="Jacobs-Sera D."/>
            <person name="Hatfull G.F."/>
        </authorList>
    </citation>
    <scope>NUCLEOTIDE SEQUENCE [LARGE SCALE GENOMIC DNA]</scope>
</reference>
<sequence>MNKIDEKAEELQKTIDEIGMSVYTGYTLADAIREGSSVSTQEYGWGNGETACALTSAVIAAKARGYVD</sequence>
<evidence type="ECO:0000313" key="2">
    <source>
        <dbReference type="Proteomes" id="UP000359050"/>
    </source>
</evidence>
<gene>
    <name evidence="1" type="primary">104</name>
    <name evidence="1" type="ORF">SEA_LIMPID_104</name>
</gene>
<dbReference type="Proteomes" id="UP000359050">
    <property type="component" value="Genome"/>
</dbReference>